<dbReference type="InterPro" id="IPR004752">
    <property type="entry name" value="AmpG_permease/AT-1"/>
</dbReference>
<feature type="transmembrane region" description="Helical" evidence="5">
    <location>
        <begin position="252"/>
        <end position="269"/>
    </location>
</feature>
<feature type="transmembrane region" description="Helical" evidence="5">
    <location>
        <begin position="140"/>
        <end position="158"/>
    </location>
</feature>
<dbReference type="GO" id="GO:0035348">
    <property type="term" value="P:acetyl-CoA transmembrane transport"/>
    <property type="evidence" value="ECO:0007669"/>
    <property type="project" value="InterPro"/>
</dbReference>
<comment type="subcellular location">
    <subcellularLocation>
        <location evidence="1">Membrane</location>
        <topology evidence="1">Multi-pass membrane protein</topology>
    </subcellularLocation>
</comment>
<evidence type="ECO:0000256" key="1">
    <source>
        <dbReference type="ARBA" id="ARBA00004141"/>
    </source>
</evidence>
<gene>
    <name evidence="6" type="ORF">PFTANZ_03131</name>
</gene>
<accession>A0A024W632</accession>
<feature type="transmembrane region" description="Helical" evidence="5">
    <location>
        <begin position="74"/>
        <end position="93"/>
    </location>
</feature>
<dbReference type="EMBL" id="KI926426">
    <property type="protein sequence ID" value="ETW36167.1"/>
    <property type="molecule type" value="Genomic_DNA"/>
</dbReference>
<reference evidence="6 7" key="2">
    <citation type="submission" date="2013-02" db="EMBL/GenBank/DDBJ databases">
        <title>The Genome Sequence of Plasmodium falciparum Tanzania (2000708).</title>
        <authorList>
            <consortium name="The Broad Institute Genome Sequencing Platform"/>
            <consortium name="The Broad Institute Genome Sequencing Center for Infectious Disease"/>
            <person name="Neafsey D."/>
            <person name="Cheeseman I."/>
            <person name="Volkman S."/>
            <person name="Adams J."/>
            <person name="Walker B."/>
            <person name="Young S.K."/>
            <person name="Zeng Q."/>
            <person name="Gargeya S."/>
            <person name="Fitzgerald M."/>
            <person name="Haas B."/>
            <person name="Abouelleil A."/>
            <person name="Alvarado L."/>
            <person name="Arachchi H.M."/>
            <person name="Berlin A.M."/>
            <person name="Chapman S.B."/>
            <person name="Dewar J."/>
            <person name="Goldberg J."/>
            <person name="Griggs A."/>
            <person name="Gujja S."/>
            <person name="Hansen M."/>
            <person name="Howarth C."/>
            <person name="Imamovic A."/>
            <person name="Larimer J."/>
            <person name="McCowan C."/>
            <person name="Murphy C."/>
            <person name="Neiman D."/>
            <person name="Pearson M."/>
            <person name="Priest M."/>
            <person name="Roberts A."/>
            <person name="Saif S."/>
            <person name="Shea T."/>
            <person name="Sisk P."/>
            <person name="Sykes S."/>
            <person name="Wortman J."/>
            <person name="Nusbaum C."/>
            <person name="Birren B."/>
        </authorList>
    </citation>
    <scope>NUCLEOTIDE SEQUENCE [LARGE SCALE GENOMIC DNA]</scope>
    <source>
        <strain evidence="7">Tanzania (2000708)</strain>
    </source>
</reference>
<dbReference type="Proteomes" id="UP000030708">
    <property type="component" value="Unassembled WGS sequence"/>
</dbReference>
<dbReference type="SUPFAM" id="SSF103473">
    <property type="entry name" value="MFS general substrate transporter"/>
    <property type="match status" value="1"/>
</dbReference>
<protein>
    <recommendedName>
        <fullName evidence="8">Acetyl-CoA transporter</fullName>
    </recommendedName>
</protein>
<dbReference type="Pfam" id="PF13000">
    <property type="entry name" value="Acatn"/>
    <property type="match status" value="1"/>
</dbReference>
<dbReference type="PANTHER" id="PTHR12778:SF9">
    <property type="entry name" value="ACETYL-COENZYME A TRANSPORTER 1"/>
    <property type="match status" value="1"/>
</dbReference>
<feature type="transmembrane region" description="Helical" evidence="5">
    <location>
        <begin position="467"/>
        <end position="484"/>
    </location>
</feature>
<evidence type="ECO:0000256" key="3">
    <source>
        <dbReference type="ARBA" id="ARBA00022989"/>
    </source>
</evidence>
<feature type="transmembrane region" description="Helical" evidence="5">
    <location>
        <begin position="429"/>
        <end position="455"/>
    </location>
</feature>
<dbReference type="GO" id="GO:0016020">
    <property type="term" value="C:membrane"/>
    <property type="evidence" value="ECO:0007669"/>
    <property type="project" value="UniProtKB-SubCell"/>
</dbReference>
<dbReference type="eggNOG" id="KOG3574">
    <property type="taxonomic scope" value="Eukaryota"/>
</dbReference>
<feature type="transmembrane region" description="Helical" evidence="5">
    <location>
        <begin position="548"/>
        <end position="567"/>
    </location>
</feature>
<sequence>MFNRLFENFEYNFFIKRKKLKYDTKDGQYVKQNISKRNKDYYNIIFLLSLYTIQGVPIGVSSVVPLIIQDKVSYSQLSILSLVSIPFSIKLLWAPIVDSVYNKRIGRRKSWIIPLQLFCSFTMIYFSNHVSIWLGEKDNVPNLFFLTLFFFLLFFLMATQDIAVDGWALTMLSEENKKAASTCNILGQNIGYCLSQLSFLTLNNKNICFYIFKKYIKFMYLIFNKSTYYRNVYEKLDLLYPSFQPFVDMKKFLKFWGTFILMLTIFTCFKKEMSDQNEEKNKLKNSNEMDNYNISEAQKCDDKMNNAKMNYPKKINNQIRTNEHIKINDIKQTNIQKQSSEINEFANAKDTYKTLYELLFLPPMKIFIILFLINRLPFASVEVGTNFKMLKRGITKEEFAIFNPLYIPVSIISPAIIGKIIQKLKPLDVYYFGYVLRYFSNIILSTLLPITKYMYSNKIQSTNMKFYFYYMYIYMAQVFNHFSIDLMTVSSMSFQNIISDPKIGGTYMTFLNTVNNLGSHWSTIFLWLLDYTDKEFCYKGKCVLVDGFYIQMILSFIVGIIINKYILSFTRKLQAFPLEDWRTKYIGKEF</sequence>
<reference evidence="6 7" key="1">
    <citation type="submission" date="2013-02" db="EMBL/GenBank/DDBJ databases">
        <title>The Genome Annotation of Plasmodium falciparum Tanzania (2000708).</title>
        <authorList>
            <consortium name="The Broad Institute Genome Sequencing Platform"/>
            <consortium name="The Broad Institute Genome Sequencing Center for Infectious Disease"/>
            <person name="Neafsey D."/>
            <person name="Hoffman S."/>
            <person name="Volkman S."/>
            <person name="Rosenthal P."/>
            <person name="Walker B."/>
            <person name="Young S.K."/>
            <person name="Zeng Q."/>
            <person name="Gargeya S."/>
            <person name="Fitzgerald M."/>
            <person name="Haas B."/>
            <person name="Abouelleil A."/>
            <person name="Allen A.W."/>
            <person name="Alvarado L."/>
            <person name="Arachchi H.M."/>
            <person name="Berlin A.M."/>
            <person name="Chapman S.B."/>
            <person name="Gainer-Dewar J."/>
            <person name="Goldberg J."/>
            <person name="Griggs A."/>
            <person name="Gujja S."/>
            <person name="Hansen M."/>
            <person name="Howarth C."/>
            <person name="Imamovic A."/>
            <person name="Ireland A."/>
            <person name="Larimer J."/>
            <person name="McCowan C."/>
            <person name="Murphy C."/>
            <person name="Pearson M."/>
            <person name="Poon T.W."/>
            <person name="Priest M."/>
            <person name="Roberts A."/>
            <person name="Saif S."/>
            <person name="Shea T."/>
            <person name="Sisk P."/>
            <person name="Sykes S."/>
            <person name="Wortman J."/>
            <person name="Nusbaum C."/>
            <person name="Birren B."/>
        </authorList>
    </citation>
    <scope>NUCLEOTIDE SEQUENCE [LARGE SCALE GENOMIC DNA]</scope>
    <source>
        <strain evidence="7">Tanzania (2000708)</strain>
    </source>
</reference>
<keyword evidence="4 5" id="KW-0472">Membrane</keyword>
<name>A0A024W632_PLAFA</name>
<dbReference type="Gene3D" id="1.20.1250.20">
    <property type="entry name" value="MFS general substrate transporter like domains"/>
    <property type="match status" value="1"/>
</dbReference>
<evidence type="ECO:0000256" key="2">
    <source>
        <dbReference type="ARBA" id="ARBA00022692"/>
    </source>
</evidence>
<evidence type="ECO:0000256" key="5">
    <source>
        <dbReference type="SAM" id="Phobius"/>
    </source>
</evidence>
<dbReference type="AlphaFoldDB" id="A0A024W632"/>
<keyword evidence="3 5" id="KW-1133">Transmembrane helix</keyword>
<dbReference type="OrthoDB" id="6415790at2759"/>
<evidence type="ECO:0000313" key="6">
    <source>
        <dbReference type="EMBL" id="ETW36167.1"/>
    </source>
</evidence>
<evidence type="ECO:0000256" key="4">
    <source>
        <dbReference type="ARBA" id="ARBA00023136"/>
    </source>
</evidence>
<dbReference type="InterPro" id="IPR036259">
    <property type="entry name" value="MFS_trans_sf"/>
</dbReference>
<dbReference type="PANTHER" id="PTHR12778">
    <property type="entry name" value="SOLUTE CARRIER FAMILY 33 ACETYL-COA TRANSPORTER -RELATED"/>
    <property type="match status" value="1"/>
</dbReference>
<feature type="transmembrane region" description="Helical" evidence="5">
    <location>
        <begin position="359"/>
        <end position="378"/>
    </location>
</feature>
<evidence type="ECO:0000313" key="7">
    <source>
        <dbReference type="Proteomes" id="UP000030708"/>
    </source>
</evidence>
<proteinExistence type="predicted"/>
<organism evidence="6 7">
    <name type="scientific">Plasmodium falciparum Tanzania</name>
    <name type="common">2000708</name>
    <dbReference type="NCBI Taxonomy" id="1036725"/>
    <lineage>
        <taxon>Eukaryota</taxon>
        <taxon>Sar</taxon>
        <taxon>Alveolata</taxon>
        <taxon>Apicomplexa</taxon>
        <taxon>Aconoidasida</taxon>
        <taxon>Haemosporida</taxon>
        <taxon>Plasmodiidae</taxon>
        <taxon>Plasmodium</taxon>
        <taxon>Plasmodium (Laverania)</taxon>
    </lineage>
</organism>
<dbReference type="InterPro" id="IPR024371">
    <property type="entry name" value="AcetylCoA_trans_1-like"/>
</dbReference>
<evidence type="ECO:0008006" key="8">
    <source>
        <dbReference type="Google" id="ProtNLM"/>
    </source>
</evidence>
<feature type="transmembrane region" description="Helical" evidence="5">
    <location>
        <begin position="41"/>
        <end position="68"/>
    </location>
</feature>
<feature type="transmembrane region" description="Helical" evidence="5">
    <location>
        <begin position="113"/>
        <end position="134"/>
    </location>
</feature>
<dbReference type="GO" id="GO:0008521">
    <property type="term" value="F:acetyl-CoA transmembrane transporter activity"/>
    <property type="evidence" value="ECO:0007669"/>
    <property type="project" value="InterPro"/>
</dbReference>
<feature type="transmembrane region" description="Helical" evidence="5">
    <location>
        <begin position="399"/>
        <end position="417"/>
    </location>
</feature>
<keyword evidence="2 5" id="KW-0812">Transmembrane</keyword>